<dbReference type="EMBL" id="HACG01030152">
    <property type="protein sequence ID" value="CEK77017.1"/>
    <property type="molecule type" value="Transcribed_RNA"/>
</dbReference>
<dbReference type="AlphaFoldDB" id="A0A0B7A8P2"/>
<sequence>ELVIKLAQIKESFEMEKKVLESEKTIIEEKLTELQRLLVVEKKKNTEVDMLKEMINIMRAHRKDNERIIEENKERLFQEYQQMKVERFDVEIRLQAVRDEGESQGRMEGLFQGRKEGRQEGYEEGFRVGTREGQEAGFNEGKKYMDEATNKSLENMKALIDTLKQENIILDSELRQEKEKRSEYNKLLQDLDQMKSSFDLLIEEKCDLETKYTESLATLVDKHQAEKTSLVKEMKQLEAQSLSIQSDKSTVESQ</sequence>
<feature type="coiled-coil region" evidence="1">
    <location>
        <begin position="153"/>
        <end position="194"/>
    </location>
</feature>
<name>A0A0B7A8P2_9EUPU</name>
<evidence type="ECO:0000256" key="1">
    <source>
        <dbReference type="SAM" id="Coils"/>
    </source>
</evidence>
<reference evidence="2" key="1">
    <citation type="submission" date="2014-12" db="EMBL/GenBank/DDBJ databases">
        <title>Insight into the proteome of Arion vulgaris.</title>
        <authorList>
            <person name="Aradska J."/>
            <person name="Bulat T."/>
            <person name="Smidak R."/>
            <person name="Sarate P."/>
            <person name="Gangsoo J."/>
            <person name="Sialana F."/>
            <person name="Bilban M."/>
            <person name="Lubec G."/>
        </authorList>
    </citation>
    <scope>NUCLEOTIDE SEQUENCE</scope>
    <source>
        <tissue evidence="2">Skin</tissue>
    </source>
</reference>
<protein>
    <recommendedName>
        <fullName evidence="3">Essential protein Yae1 N-terminal domain-containing protein</fullName>
    </recommendedName>
</protein>
<keyword evidence="1" id="KW-0175">Coiled coil</keyword>
<feature type="non-terminal residue" evidence="2">
    <location>
        <position position="1"/>
    </location>
</feature>
<proteinExistence type="predicted"/>
<gene>
    <name evidence="2" type="primary">ORF102621</name>
</gene>
<organism evidence="2">
    <name type="scientific">Arion vulgaris</name>
    <dbReference type="NCBI Taxonomy" id="1028688"/>
    <lineage>
        <taxon>Eukaryota</taxon>
        <taxon>Metazoa</taxon>
        <taxon>Spiralia</taxon>
        <taxon>Lophotrochozoa</taxon>
        <taxon>Mollusca</taxon>
        <taxon>Gastropoda</taxon>
        <taxon>Heterobranchia</taxon>
        <taxon>Euthyneura</taxon>
        <taxon>Panpulmonata</taxon>
        <taxon>Eupulmonata</taxon>
        <taxon>Stylommatophora</taxon>
        <taxon>Helicina</taxon>
        <taxon>Arionoidea</taxon>
        <taxon>Arionidae</taxon>
        <taxon>Arion</taxon>
    </lineage>
</organism>
<accession>A0A0B7A8P2</accession>
<feature type="coiled-coil region" evidence="1">
    <location>
        <begin position="10"/>
        <end position="37"/>
    </location>
</feature>
<feature type="non-terminal residue" evidence="2">
    <location>
        <position position="254"/>
    </location>
</feature>
<evidence type="ECO:0000313" key="2">
    <source>
        <dbReference type="EMBL" id="CEK77017.1"/>
    </source>
</evidence>
<evidence type="ECO:0008006" key="3">
    <source>
        <dbReference type="Google" id="ProtNLM"/>
    </source>
</evidence>